<feature type="domain" description="PAC" evidence="23">
    <location>
        <begin position="94"/>
        <end position="147"/>
    </location>
</feature>
<dbReference type="Pfam" id="PF08447">
    <property type="entry name" value="PAS_3"/>
    <property type="match status" value="1"/>
</dbReference>
<evidence type="ECO:0000256" key="21">
    <source>
        <dbReference type="ARBA" id="ARBA00023136"/>
    </source>
</evidence>
<keyword evidence="15" id="KW-0547">Nucleotide-binding</keyword>
<organism evidence="24 25">
    <name type="scientific">Bosea lupini</name>
    <dbReference type="NCBI Taxonomy" id="1036779"/>
    <lineage>
        <taxon>Bacteria</taxon>
        <taxon>Pseudomonadati</taxon>
        <taxon>Pseudomonadota</taxon>
        <taxon>Alphaproteobacteria</taxon>
        <taxon>Hyphomicrobiales</taxon>
        <taxon>Boseaceae</taxon>
        <taxon>Bosea</taxon>
    </lineage>
</organism>
<evidence type="ECO:0000256" key="19">
    <source>
        <dbReference type="ARBA" id="ARBA00022991"/>
    </source>
</evidence>
<dbReference type="PANTHER" id="PTHR41523">
    <property type="entry name" value="TWO-COMPONENT SYSTEM SENSOR PROTEIN"/>
    <property type="match status" value="1"/>
</dbReference>
<dbReference type="EMBL" id="FOAN01000002">
    <property type="protein sequence ID" value="SEK97417.1"/>
    <property type="molecule type" value="Genomic_DNA"/>
</dbReference>
<evidence type="ECO:0000256" key="13">
    <source>
        <dbReference type="ARBA" id="ARBA00022692"/>
    </source>
</evidence>
<dbReference type="InterPro" id="IPR000014">
    <property type="entry name" value="PAS"/>
</dbReference>
<evidence type="ECO:0000256" key="20">
    <source>
        <dbReference type="ARBA" id="ARBA00023026"/>
    </source>
</evidence>
<dbReference type="NCBIfam" id="TIGR00229">
    <property type="entry name" value="sensory_box"/>
    <property type="match status" value="1"/>
</dbReference>
<reference evidence="25" key="1">
    <citation type="submission" date="2016-10" db="EMBL/GenBank/DDBJ databases">
        <authorList>
            <person name="Varghese N."/>
            <person name="Submissions S."/>
        </authorList>
    </citation>
    <scope>NUCLEOTIDE SEQUENCE [LARGE SCALE GENOMIC DNA]</scope>
    <source>
        <strain evidence="25">LMG 26383,CCUG 61248,R- 45681</strain>
    </source>
</reference>
<evidence type="ECO:0000256" key="10">
    <source>
        <dbReference type="ARBA" id="ARBA00022630"/>
    </source>
</evidence>
<evidence type="ECO:0000256" key="18">
    <source>
        <dbReference type="ARBA" id="ARBA00022989"/>
    </source>
</evidence>
<keyword evidence="22" id="KW-0675">Receptor</keyword>
<keyword evidence="9" id="KW-0716">Sensory transduction</keyword>
<sequence length="340" mass="37488">MDRDASSDAQLRLAAREAELARVQKIGQIGGLTVDLRGGRFRNTRSPEYLVVHGLPPEAVHETHEAWVQRIHPDDRDRVLGHFLETVRGHATDYEVEYRIIRPSDGQIRWILAKAEIERDADGAALLLQGAHIDVTARKQAEEQYELVARELSHRIANIFAVVSSLVRMAARSEPESRAFAARIEERLAALHRAHAFVGRSRTDAEGGLIDLLSRLLAPYREGAGERVQIDGKDGPIGPQAATCIALIVHELATNAVKYGALSSQTGMVTVTVDRDERAGRICWREAGGPAIEAQPKRSGFGSTMIERTIRAHRGLEVRYDWNPAGLCVTIDASLEALGR</sequence>
<keyword evidence="7" id="KW-0600">Photoreceptor protein</keyword>
<dbReference type="Proteomes" id="UP000199664">
    <property type="component" value="Unassembled WGS sequence"/>
</dbReference>
<dbReference type="EC" id="2.7.13.3" evidence="3"/>
<keyword evidence="21" id="KW-0472">Membrane</keyword>
<proteinExistence type="predicted"/>
<keyword evidence="19" id="KW-0157">Chromophore</keyword>
<keyword evidence="17" id="KW-0067">ATP-binding</keyword>
<name>A0A1H7LGA8_9HYPH</name>
<dbReference type="SMART" id="SM00911">
    <property type="entry name" value="HWE_HK"/>
    <property type="match status" value="1"/>
</dbReference>
<keyword evidence="20" id="KW-0843">Virulence</keyword>
<dbReference type="InterPro" id="IPR001610">
    <property type="entry name" value="PAC"/>
</dbReference>
<dbReference type="GO" id="GO:0005886">
    <property type="term" value="C:plasma membrane"/>
    <property type="evidence" value="ECO:0007669"/>
    <property type="project" value="UniProtKB-SubCell"/>
</dbReference>
<dbReference type="InterPro" id="IPR000700">
    <property type="entry name" value="PAS-assoc_C"/>
</dbReference>
<evidence type="ECO:0000256" key="3">
    <source>
        <dbReference type="ARBA" id="ARBA00012438"/>
    </source>
</evidence>
<keyword evidence="16" id="KW-0418">Kinase</keyword>
<keyword evidence="12" id="KW-0808">Transferase</keyword>
<evidence type="ECO:0000259" key="23">
    <source>
        <dbReference type="PROSITE" id="PS50113"/>
    </source>
</evidence>
<dbReference type="RefSeq" id="WP_091831597.1">
    <property type="nucleotide sequence ID" value="NZ_FOAN01000002.1"/>
</dbReference>
<dbReference type="SMART" id="SM00086">
    <property type="entry name" value="PAC"/>
    <property type="match status" value="1"/>
</dbReference>
<keyword evidence="5" id="KW-1003">Cell membrane</keyword>
<evidence type="ECO:0000256" key="1">
    <source>
        <dbReference type="ARBA" id="ARBA00000085"/>
    </source>
</evidence>
<dbReference type="SUPFAM" id="SSF55785">
    <property type="entry name" value="PYP-like sensor domain (PAS domain)"/>
    <property type="match status" value="1"/>
</dbReference>
<evidence type="ECO:0000256" key="22">
    <source>
        <dbReference type="ARBA" id="ARBA00023170"/>
    </source>
</evidence>
<dbReference type="GO" id="GO:0004673">
    <property type="term" value="F:protein histidine kinase activity"/>
    <property type="evidence" value="ECO:0007669"/>
    <property type="project" value="UniProtKB-EC"/>
</dbReference>
<keyword evidence="8" id="KW-0597">Phosphoprotein</keyword>
<keyword evidence="25" id="KW-1185">Reference proteome</keyword>
<evidence type="ECO:0000256" key="14">
    <source>
        <dbReference type="ARBA" id="ARBA00022737"/>
    </source>
</evidence>
<dbReference type="FunFam" id="2.10.70.100:FF:000001">
    <property type="entry name" value="Sensory transduction histidine kinase"/>
    <property type="match status" value="1"/>
</dbReference>
<dbReference type="GO" id="GO:0009881">
    <property type="term" value="F:photoreceptor activity"/>
    <property type="evidence" value="ECO:0007669"/>
    <property type="project" value="UniProtKB-KW"/>
</dbReference>
<dbReference type="InterPro" id="IPR011102">
    <property type="entry name" value="Sig_transdc_His_kinase_HWE"/>
</dbReference>
<dbReference type="CDD" id="cd00130">
    <property type="entry name" value="PAS"/>
    <property type="match status" value="1"/>
</dbReference>
<evidence type="ECO:0000256" key="4">
    <source>
        <dbReference type="ARBA" id="ARBA00021740"/>
    </source>
</evidence>
<comment type="subcellular location">
    <subcellularLocation>
        <location evidence="2">Cell inner membrane</location>
        <topology evidence="2">Multi-pass membrane protein</topology>
    </subcellularLocation>
</comment>
<evidence type="ECO:0000256" key="6">
    <source>
        <dbReference type="ARBA" id="ARBA00022519"/>
    </source>
</evidence>
<dbReference type="InterPro" id="IPR013655">
    <property type="entry name" value="PAS_fold_3"/>
</dbReference>
<dbReference type="OrthoDB" id="9813940at2"/>
<keyword evidence="18" id="KW-1133">Transmembrane helix</keyword>
<dbReference type="InterPro" id="IPR035965">
    <property type="entry name" value="PAS-like_dom_sf"/>
</dbReference>
<comment type="catalytic activity">
    <reaction evidence="1">
        <text>ATP + protein L-histidine = ADP + protein N-phospho-L-histidine.</text>
        <dbReference type="EC" id="2.7.13.3"/>
    </reaction>
</comment>
<evidence type="ECO:0000256" key="17">
    <source>
        <dbReference type="ARBA" id="ARBA00022840"/>
    </source>
</evidence>
<evidence type="ECO:0000256" key="7">
    <source>
        <dbReference type="ARBA" id="ARBA00022543"/>
    </source>
</evidence>
<evidence type="ECO:0000313" key="25">
    <source>
        <dbReference type="Proteomes" id="UP000199664"/>
    </source>
</evidence>
<keyword evidence="13" id="KW-0812">Transmembrane</keyword>
<dbReference type="PANTHER" id="PTHR41523:SF8">
    <property type="entry name" value="ETHYLENE RESPONSE SENSOR PROTEIN"/>
    <property type="match status" value="1"/>
</dbReference>
<dbReference type="Pfam" id="PF07536">
    <property type="entry name" value="HWE_HK"/>
    <property type="match status" value="1"/>
</dbReference>
<keyword evidence="11" id="KW-0288">FMN</keyword>
<keyword evidence="6" id="KW-0997">Cell inner membrane</keyword>
<accession>A0A1H7LGA8</accession>
<gene>
    <name evidence="24" type="ORF">SAMN04515666_102507</name>
</gene>
<evidence type="ECO:0000256" key="12">
    <source>
        <dbReference type="ARBA" id="ARBA00022679"/>
    </source>
</evidence>
<evidence type="ECO:0000256" key="8">
    <source>
        <dbReference type="ARBA" id="ARBA00022553"/>
    </source>
</evidence>
<dbReference type="Gene3D" id="3.30.565.10">
    <property type="entry name" value="Histidine kinase-like ATPase, C-terminal domain"/>
    <property type="match status" value="1"/>
</dbReference>
<evidence type="ECO:0000256" key="9">
    <source>
        <dbReference type="ARBA" id="ARBA00022606"/>
    </source>
</evidence>
<evidence type="ECO:0000313" key="24">
    <source>
        <dbReference type="EMBL" id="SEK97417.1"/>
    </source>
</evidence>
<dbReference type="GO" id="GO:0005524">
    <property type="term" value="F:ATP binding"/>
    <property type="evidence" value="ECO:0007669"/>
    <property type="project" value="UniProtKB-KW"/>
</dbReference>
<keyword evidence="10" id="KW-0285">Flavoprotein</keyword>
<evidence type="ECO:0000256" key="15">
    <source>
        <dbReference type="ARBA" id="ARBA00022741"/>
    </source>
</evidence>
<dbReference type="InterPro" id="IPR036890">
    <property type="entry name" value="HATPase_C_sf"/>
</dbReference>
<dbReference type="PROSITE" id="PS50113">
    <property type="entry name" value="PAC"/>
    <property type="match status" value="1"/>
</dbReference>
<dbReference type="SUPFAM" id="SSF55874">
    <property type="entry name" value="ATPase domain of HSP90 chaperone/DNA topoisomerase II/histidine kinase"/>
    <property type="match status" value="1"/>
</dbReference>
<dbReference type="AlphaFoldDB" id="A0A1H7LGA8"/>
<protein>
    <recommendedName>
        <fullName evidence="4">Blue-light-activated histidine kinase</fullName>
        <ecNumber evidence="3">2.7.13.3</ecNumber>
    </recommendedName>
</protein>
<dbReference type="Gene3D" id="3.30.450.20">
    <property type="entry name" value="PAS domain"/>
    <property type="match status" value="1"/>
</dbReference>
<dbReference type="Gene3D" id="2.10.70.100">
    <property type="match status" value="1"/>
</dbReference>
<evidence type="ECO:0000256" key="5">
    <source>
        <dbReference type="ARBA" id="ARBA00022475"/>
    </source>
</evidence>
<keyword evidence="14" id="KW-0677">Repeat</keyword>
<evidence type="ECO:0000256" key="16">
    <source>
        <dbReference type="ARBA" id="ARBA00022777"/>
    </source>
</evidence>
<evidence type="ECO:0000256" key="2">
    <source>
        <dbReference type="ARBA" id="ARBA00004429"/>
    </source>
</evidence>
<evidence type="ECO:0000256" key="11">
    <source>
        <dbReference type="ARBA" id="ARBA00022643"/>
    </source>
</evidence>
<dbReference type="STRING" id="1036779.SAMN04515666_102507"/>